<dbReference type="PANTHER" id="PTHR41247:SF1">
    <property type="entry name" value="HTH-TYPE TRANSCRIPTIONAL REPRESSOR YCNK"/>
    <property type="match status" value="1"/>
</dbReference>
<dbReference type="Gene3D" id="3.30.70.2050">
    <property type="match status" value="1"/>
</dbReference>
<organism evidence="1">
    <name type="scientific">hydrothermal vent metagenome</name>
    <dbReference type="NCBI Taxonomy" id="652676"/>
    <lineage>
        <taxon>unclassified sequences</taxon>
        <taxon>metagenomes</taxon>
        <taxon>ecological metagenomes</taxon>
    </lineage>
</organism>
<dbReference type="SUPFAM" id="SSF160387">
    <property type="entry name" value="NosL/MerB-like"/>
    <property type="match status" value="1"/>
</dbReference>
<dbReference type="Pfam" id="PF05573">
    <property type="entry name" value="NosL"/>
    <property type="match status" value="1"/>
</dbReference>
<sequence>MRKIFLFLTLFASLASAMMFQSVPESKAKILQSGKEARYCSNCGMDLVKFYKTNHAAKVDNKQKEFCSIHCLAEVINSGAKVSDIKVVDTKSLKWIDATKAHYVVGSKVKGTMSRISKYAFSNLQDAKTFAHKYGGKIVSFKEALSIASKDFQKE</sequence>
<dbReference type="EMBL" id="FPHB01000042">
    <property type="protein sequence ID" value="SFV58151.1"/>
    <property type="molecule type" value="Genomic_DNA"/>
</dbReference>
<reference evidence="1" key="1">
    <citation type="submission" date="2016-10" db="EMBL/GenBank/DDBJ databases">
        <authorList>
            <person name="de Groot N.N."/>
        </authorList>
    </citation>
    <scope>NUCLEOTIDE SEQUENCE</scope>
</reference>
<dbReference type="InterPro" id="IPR008719">
    <property type="entry name" value="N2O_reductase_NosL"/>
</dbReference>
<proteinExistence type="predicted"/>
<name>A0A1W1BXG3_9ZZZZ</name>
<dbReference type="AlphaFoldDB" id="A0A1W1BXG3"/>
<protein>
    <submittedName>
        <fullName evidence="1">Nitrous oxide reductase maturation protein, outer-membrane lipoprotein NosL</fullName>
    </submittedName>
</protein>
<accession>A0A1W1BXG3</accession>
<keyword evidence="1" id="KW-0449">Lipoprotein</keyword>
<dbReference type="PANTHER" id="PTHR41247">
    <property type="entry name" value="HTH-TYPE TRANSCRIPTIONAL REPRESSOR YCNK"/>
    <property type="match status" value="1"/>
</dbReference>
<gene>
    <name evidence="1" type="ORF">MNB_SM-7-1305</name>
</gene>
<evidence type="ECO:0000313" key="1">
    <source>
        <dbReference type="EMBL" id="SFV58151.1"/>
    </source>
</evidence>